<evidence type="ECO:0000313" key="12">
    <source>
        <dbReference type="Proteomes" id="UP001265083"/>
    </source>
</evidence>
<protein>
    <submittedName>
        <fullName evidence="9">M48 family metalloprotease</fullName>
        <ecNumber evidence="9">3.4.24.-</ecNumber>
    </submittedName>
    <submittedName>
        <fullName evidence="10">Zn-dependent protease with chaperone function</fullName>
    </submittedName>
</protein>
<sequence>MTALLFGIVSLVLAGPVPEALSRARWPIRAPRAAMTLWQAIALAAVLSAFSCGLAVAANLLVIGADGTPTTHPLREIDRLGLPLWLTCVGVFILTLLVGARLFYTTIRVGLRTRARRKAHRQLIDILDRCDRTDADDPLYARDVRMIDVEQPLAYCLPGLRQRVVVSEGVVHRLTRDELIAVIAHERAHLRARHDLVLEAFIALHEAFPRFVRSSSALGAAELLVEALADDQAVRATAPTTLGRALVACADAVAPRGAMAVGGPTTLTRVHRLRDDRPAHWIAVGAYVTAAAILVLPTLAVAIPWLTELNRLMSAF</sequence>
<dbReference type="RefSeq" id="WP_074848635.1">
    <property type="nucleotide sequence ID" value="NZ_FNLM01000034.1"/>
</dbReference>
<dbReference type="InterPro" id="IPR052173">
    <property type="entry name" value="Beta-lactam_resp_regulator"/>
</dbReference>
<evidence type="ECO:0000256" key="1">
    <source>
        <dbReference type="ARBA" id="ARBA00022670"/>
    </source>
</evidence>
<feature type="transmembrane region" description="Helical" evidence="7">
    <location>
        <begin position="84"/>
        <end position="104"/>
    </location>
</feature>
<reference evidence="9 12" key="2">
    <citation type="submission" date="2023-08" db="EMBL/GenBank/DDBJ databases">
        <title>Bioegradation of LLDPE and BLDPE plastic by marine bacteria from coast plastic debris.</title>
        <authorList>
            <person name="Rong Z."/>
        </authorList>
    </citation>
    <scope>NUCLEOTIDE SEQUENCE [LARGE SCALE GENOMIC DNA]</scope>
    <source>
        <strain evidence="9 12">Z-2</strain>
    </source>
</reference>
<dbReference type="PANTHER" id="PTHR34978">
    <property type="entry name" value="POSSIBLE SENSOR-TRANSDUCER PROTEIN BLAR"/>
    <property type="match status" value="1"/>
</dbReference>
<dbReference type="CDD" id="cd07326">
    <property type="entry name" value="M56_BlaR1_MecR1_like"/>
    <property type="match status" value="1"/>
</dbReference>
<evidence type="ECO:0000313" key="11">
    <source>
        <dbReference type="Proteomes" id="UP000183180"/>
    </source>
</evidence>
<keyword evidence="12" id="KW-1185">Reference proteome</keyword>
<dbReference type="STRING" id="158898.SAMN04488548_13497"/>
<accession>A0A1H2GTN7</accession>
<evidence type="ECO:0000256" key="4">
    <source>
        <dbReference type="ARBA" id="ARBA00022833"/>
    </source>
</evidence>
<keyword evidence="4 6" id="KW-0862">Zinc</keyword>
<dbReference type="EC" id="3.4.24.-" evidence="9"/>
<dbReference type="Proteomes" id="UP000183180">
    <property type="component" value="Unassembled WGS sequence"/>
</dbReference>
<keyword evidence="7" id="KW-0472">Membrane</keyword>
<keyword evidence="7" id="KW-1133">Transmembrane helix</keyword>
<dbReference type="GO" id="GO:0006508">
    <property type="term" value="P:proteolysis"/>
    <property type="evidence" value="ECO:0007669"/>
    <property type="project" value="UniProtKB-KW"/>
</dbReference>
<evidence type="ECO:0000259" key="8">
    <source>
        <dbReference type="Pfam" id="PF01435"/>
    </source>
</evidence>
<comment type="similarity">
    <text evidence="6">Belongs to the peptidase M48 family.</text>
</comment>
<name>A0A1H2GTN7_9ACTN</name>
<evidence type="ECO:0000256" key="3">
    <source>
        <dbReference type="ARBA" id="ARBA00022801"/>
    </source>
</evidence>
<evidence type="ECO:0000313" key="10">
    <source>
        <dbReference type="EMBL" id="SDU22851.1"/>
    </source>
</evidence>
<dbReference type="GO" id="GO:0004222">
    <property type="term" value="F:metalloendopeptidase activity"/>
    <property type="evidence" value="ECO:0007669"/>
    <property type="project" value="InterPro"/>
</dbReference>
<dbReference type="Pfam" id="PF01435">
    <property type="entry name" value="Peptidase_M48"/>
    <property type="match status" value="1"/>
</dbReference>
<evidence type="ECO:0000256" key="5">
    <source>
        <dbReference type="ARBA" id="ARBA00023049"/>
    </source>
</evidence>
<dbReference type="Proteomes" id="UP001265083">
    <property type="component" value="Unassembled WGS sequence"/>
</dbReference>
<dbReference type="OrthoDB" id="9785340at2"/>
<keyword evidence="7" id="KW-0812">Transmembrane</keyword>
<keyword evidence="2" id="KW-0479">Metal-binding</keyword>
<organism evidence="10 11">
    <name type="scientific">Gordonia westfalica</name>
    <dbReference type="NCBI Taxonomy" id="158898"/>
    <lineage>
        <taxon>Bacteria</taxon>
        <taxon>Bacillati</taxon>
        <taxon>Actinomycetota</taxon>
        <taxon>Actinomycetes</taxon>
        <taxon>Mycobacteriales</taxon>
        <taxon>Gordoniaceae</taxon>
        <taxon>Gordonia</taxon>
    </lineage>
</organism>
<gene>
    <name evidence="9" type="ORF">RD149_14765</name>
    <name evidence="10" type="ORF">SAMN04488548_13497</name>
</gene>
<evidence type="ECO:0000256" key="6">
    <source>
        <dbReference type="RuleBase" id="RU003983"/>
    </source>
</evidence>
<proteinExistence type="inferred from homology"/>
<dbReference type="PANTHER" id="PTHR34978:SF3">
    <property type="entry name" value="SLR0241 PROTEIN"/>
    <property type="match status" value="1"/>
</dbReference>
<reference evidence="10 11" key="1">
    <citation type="submission" date="2016-10" db="EMBL/GenBank/DDBJ databases">
        <authorList>
            <person name="de Groot N.N."/>
        </authorList>
    </citation>
    <scope>NUCLEOTIDE SEQUENCE [LARGE SCALE GENOMIC DNA]</scope>
    <source>
        <strain evidence="10 11">DSM 44215</strain>
    </source>
</reference>
<evidence type="ECO:0000313" key="9">
    <source>
        <dbReference type="EMBL" id="MDS1115029.1"/>
    </source>
</evidence>
<evidence type="ECO:0000256" key="7">
    <source>
        <dbReference type="SAM" id="Phobius"/>
    </source>
</evidence>
<keyword evidence="1 6" id="KW-0645">Protease</keyword>
<dbReference type="GO" id="GO:0046872">
    <property type="term" value="F:metal ion binding"/>
    <property type="evidence" value="ECO:0007669"/>
    <property type="project" value="UniProtKB-KW"/>
</dbReference>
<dbReference type="Gene3D" id="3.30.2010.10">
    <property type="entry name" value="Metalloproteases ('zincins'), catalytic domain"/>
    <property type="match status" value="1"/>
</dbReference>
<feature type="domain" description="Peptidase M48" evidence="8">
    <location>
        <begin position="143"/>
        <end position="212"/>
    </location>
</feature>
<comment type="cofactor">
    <cofactor evidence="6">
        <name>Zn(2+)</name>
        <dbReference type="ChEBI" id="CHEBI:29105"/>
    </cofactor>
    <text evidence="6">Binds 1 zinc ion per subunit.</text>
</comment>
<dbReference type="InterPro" id="IPR001915">
    <property type="entry name" value="Peptidase_M48"/>
</dbReference>
<evidence type="ECO:0000256" key="2">
    <source>
        <dbReference type="ARBA" id="ARBA00022723"/>
    </source>
</evidence>
<keyword evidence="5 6" id="KW-0482">Metalloprotease</keyword>
<dbReference type="EMBL" id="JAVLUS010000011">
    <property type="protein sequence ID" value="MDS1115029.1"/>
    <property type="molecule type" value="Genomic_DNA"/>
</dbReference>
<feature type="transmembrane region" description="Helical" evidence="7">
    <location>
        <begin position="281"/>
        <end position="306"/>
    </location>
</feature>
<dbReference type="AlphaFoldDB" id="A0A1H2GTN7"/>
<keyword evidence="3 6" id="KW-0378">Hydrolase</keyword>
<feature type="transmembrane region" description="Helical" evidence="7">
    <location>
        <begin position="38"/>
        <end position="63"/>
    </location>
</feature>
<dbReference type="EMBL" id="FNLM01000034">
    <property type="protein sequence ID" value="SDU22851.1"/>
    <property type="molecule type" value="Genomic_DNA"/>
</dbReference>